<evidence type="ECO:0000313" key="1">
    <source>
        <dbReference type="EMBL" id="EDL75812.1"/>
    </source>
</evidence>
<sequence>MPPALATLSAWDPGNYCGGHTLLAEDTWWGLFPSPMKFAPLTQPPATCSAWPGPGG</sequence>
<dbReference type="EMBL" id="CH474075">
    <property type="protein sequence ID" value="EDL75812.1"/>
    <property type="molecule type" value="Genomic_DNA"/>
</dbReference>
<reference evidence="2" key="1">
    <citation type="submission" date="2005-09" db="EMBL/GenBank/DDBJ databases">
        <authorList>
            <person name="Mural R.J."/>
            <person name="Li P.W."/>
            <person name="Adams M.D."/>
            <person name="Amanatides P.G."/>
            <person name="Baden-Tillson H."/>
            <person name="Barnstead M."/>
            <person name="Chin S.H."/>
            <person name="Dew I."/>
            <person name="Evans C.A."/>
            <person name="Ferriera S."/>
            <person name="Flanigan M."/>
            <person name="Fosler C."/>
            <person name="Glodek A."/>
            <person name="Gu Z."/>
            <person name="Holt R.A."/>
            <person name="Jennings D."/>
            <person name="Kraft C.L."/>
            <person name="Lu F."/>
            <person name="Nguyen T."/>
            <person name="Nusskern D.R."/>
            <person name="Pfannkoch C.M."/>
            <person name="Sitter C."/>
            <person name="Sutton G.G."/>
            <person name="Venter J.C."/>
            <person name="Wang Z."/>
            <person name="Woodage T."/>
            <person name="Zheng X.H."/>
            <person name="Zhong F."/>
        </authorList>
    </citation>
    <scope>NUCLEOTIDE SEQUENCE [LARGE SCALE GENOMIC DNA]</scope>
    <source>
        <strain>BN</strain>
        <strain evidence="2">Sprague-Dawley</strain>
    </source>
</reference>
<organism evidence="1 2">
    <name type="scientific">Rattus norvegicus</name>
    <name type="common">Rat</name>
    <dbReference type="NCBI Taxonomy" id="10116"/>
    <lineage>
        <taxon>Eukaryota</taxon>
        <taxon>Metazoa</taxon>
        <taxon>Chordata</taxon>
        <taxon>Craniata</taxon>
        <taxon>Vertebrata</taxon>
        <taxon>Euteleostomi</taxon>
        <taxon>Mammalia</taxon>
        <taxon>Eutheria</taxon>
        <taxon>Euarchontoglires</taxon>
        <taxon>Glires</taxon>
        <taxon>Rodentia</taxon>
        <taxon>Myomorpha</taxon>
        <taxon>Muroidea</taxon>
        <taxon>Muridae</taxon>
        <taxon>Murinae</taxon>
        <taxon>Rattus</taxon>
    </lineage>
</organism>
<proteinExistence type="predicted"/>
<evidence type="ECO:0000313" key="2">
    <source>
        <dbReference type="Proteomes" id="UP000234681"/>
    </source>
</evidence>
<dbReference type="AlphaFoldDB" id="A6KNI9"/>
<gene>
    <name evidence="1" type="ORF">rCG_22645</name>
</gene>
<dbReference type="Proteomes" id="UP000234681">
    <property type="component" value="Chromosome 1"/>
</dbReference>
<protein>
    <submittedName>
        <fullName evidence="1">RCG22645</fullName>
    </submittedName>
</protein>
<accession>A6KNI9</accession>
<name>A6KNI9_RAT</name>